<proteinExistence type="predicted"/>
<evidence type="ECO:0000313" key="3">
    <source>
        <dbReference type="EMBL" id="KFN43057.1"/>
    </source>
</evidence>
<dbReference type="RefSeq" id="WP_022970014.1">
    <property type="nucleotide sequence ID" value="NZ_ATVD01000005.1"/>
</dbReference>
<reference evidence="3 4" key="1">
    <citation type="submission" date="2013-09" db="EMBL/GenBank/DDBJ databases">
        <title>Genome sequencing of Arenimonas oryziterrae.</title>
        <authorList>
            <person name="Chen F."/>
            <person name="Wang G."/>
        </authorList>
    </citation>
    <scope>NUCLEOTIDE SEQUENCE [LARGE SCALE GENOMIC DNA]</scope>
    <source>
        <strain evidence="3 4">YC6267</strain>
    </source>
</reference>
<organism evidence="3 4">
    <name type="scientific">Arenimonas oryziterrae DSM 21050 = YC6267</name>
    <dbReference type="NCBI Taxonomy" id="1121015"/>
    <lineage>
        <taxon>Bacteria</taxon>
        <taxon>Pseudomonadati</taxon>
        <taxon>Pseudomonadota</taxon>
        <taxon>Gammaproteobacteria</taxon>
        <taxon>Lysobacterales</taxon>
        <taxon>Lysobacteraceae</taxon>
        <taxon>Arenimonas</taxon>
    </lineage>
</organism>
<keyword evidence="4" id="KW-1185">Reference proteome</keyword>
<protein>
    <recommendedName>
        <fullName evidence="2">DUF3592 domain-containing protein</fullName>
    </recommendedName>
</protein>
<dbReference type="PATRIC" id="fig|1121015.4.peg.1654"/>
<evidence type="ECO:0000259" key="2">
    <source>
        <dbReference type="Pfam" id="PF12158"/>
    </source>
</evidence>
<dbReference type="EMBL" id="AVCI01000006">
    <property type="protein sequence ID" value="KFN43057.1"/>
    <property type="molecule type" value="Genomic_DNA"/>
</dbReference>
<sequence length="148" mass="16091">MIFFVILFLLAGIALVIGGRQQATEALRATKWPVTEGKLEQCEVVVSPGIGSDSYSSWRLQLRYSYVVRGVTYHSTRYAIGYSESADHTQHRDIAEELNRNPTVSVHYDPAHPAQAVLSVAPQGNVALLGYWCLGLAALSAVIAMVSG</sequence>
<keyword evidence="1" id="KW-0812">Transmembrane</keyword>
<dbReference type="AlphaFoldDB" id="A0A091AUX5"/>
<feature type="domain" description="DUF3592" evidence="2">
    <location>
        <begin position="35"/>
        <end position="119"/>
    </location>
</feature>
<dbReference type="eggNOG" id="ENOG5033ABT">
    <property type="taxonomic scope" value="Bacteria"/>
</dbReference>
<accession>A0A091AUX5</accession>
<evidence type="ECO:0000256" key="1">
    <source>
        <dbReference type="SAM" id="Phobius"/>
    </source>
</evidence>
<keyword evidence="1" id="KW-1133">Transmembrane helix</keyword>
<comment type="caution">
    <text evidence="3">The sequence shown here is derived from an EMBL/GenBank/DDBJ whole genome shotgun (WGS) entry which is preliminary data.</text>
</comment>
<evidence type="ECO:0000313" key="4">
    <source>
        <dbReference type="Proteomes" id="UP000029385"/>
    </source>
</evidence>
<dbReference type="Proteomes" id="UP000029385">
    <property type="component" value="Unassembled WGS sequence"/>
</dbReference>
<keyword evidence="1" id="KW-0472">Membrane</keyword>
<gene>
    <name evidence="3" type="ORF">N789_10875</name>
</gene>
<dbReference type="Pfam" id="PF12158">
    <property type="entry name" value="DUF3592"/>
    <property type="match status" value="1"/>
</dbReference>
<name>A0A091AUX5_9GAMM</name>
<dbReference type="OrthoDB" id="6402665at2"/>
<feature type="transmembrane region" description="Helical" evidence="1">
    <location>
        <begin position="128"/>
        <end position="146"/>
    </location>
</feature>
<dbReference type="InterPro" id="IPR021994">
    <property type="entry name" value="DUF3592"/>
</dbReference>
<dbReference type="STRING" id="1121015.GCA_000420545_02406"/>